<feature type="region of interest" description="Disordered" evidence="1">
    <location>
        <begin position="139"/>
        <end position="164"/>
    </location>
</feature>
<gene>
    <name evidence="2" type="ORF">D9611_012094</name>
</gene>
<organism evidence="2 3">
    <name type="scientific">Ephemerocybe angulata</name>
    <dbReference type="NCBI Taxonomy" id="980116"/>
    <lineage>
        <taxon>Eukaryota</taxon>
        <taxon>Fungi</taxon>
        <taxon>Dikarya</taxon>
        <taxon>Basidiomycota</taxon>
        <taxon>Agaricomycotina</taxon>
        <taxon>Agaricomycetes</taxon>
        <taxon>Agaricomycetidae</taxon>
        <taxon>Agaricales</taxon>
        <taxon>Agaricineae</taxon>
        <taxon>Psathyrellaceae</taxon>
        <taxon>Ephemerocybe</taxon>
    </lineage>
</organism>
<comment type="caution">
    <text evidence="2">The sequence shown here is derived from an EMBL/GenBank/DDBJ whole genome shotgun (WGS) entry which is preliminary data.</text>
</comment>
<sequence>MSTQAVRSVADVAVFWVSCAALQPAHLGPLVLKLYEARTHSTGSCTPYLVSGFAVIDCRESSLNVAVPYQLGESHWSCTPSPAMGFVLVHDLAVVLKPRNARYQSGSECWNNGLVYFLAHDAQFFALFQHPVTRLAKDGFSSMGDSGPHPSSSSCPSARALPDD</sequence>
<feature type="compositionally biased region" description="Low complexity" evidence="1">
    <location>
        <begin position="141"/>
        <end position="157"/>
    </location>
</feature>
<dbReference type="Proteomes" id="UP000541558">
    <property type="component" value="Unassembled WGS sequence"/>
</dbReference>
<dbReference type="EMBL" id="JAACJK010000230">
    <property type="protein sequence ID" value="KAF5310392.1"/>
    <property type="molecule type" value="Genomic_DNA"/>
</dbReference>
<proteinExistence type="predicted"/>
<evidence type="ECO:0000313" key="3">
    <source>
        <dbReference type="Proteomes" id="UP000541558"/>
    </source>
</evidence>
<accession>A0A8H5ES52</accession>
<dbReference type="AlphaFoldDB" id="A0A8H5ES52"/>
<keyword evidence="3" id="KW-1185">Reference proteome</keyword>
<evidence type="ECO:0000256" key="1">
    <source>
        <dbReference type="SAM" id="MobiDB-lite"/>
    </source>
</evidence>
<protein>
    <submittedName>
        <fullName evidence="2">Uncharacterized protein</fullName>
    </submittedName>
</protein>
<name>A0A8H5ES52_9AGAR</name>
<reference evidence="2 3" key="1">
    <citation type="journal article" date="2020" name="ISME J.">
        <title>Uncovering the hidden diversity of litter-decomposition mechanisms in mushroom-forming fungi.</title>
        <authorList>
            <person name="Floudas D."/>
            <person name="Bentzer J."/>
            <person name="Ahren D."/>
            <person name="Johansson T."/>
            <person name="Persson P."/>
            <person name="Tunlid A."/>
        </authorList>
    </citation>
    <scope>NUCLEOTIDE SEQUENCE [LARGE SCALE GENOMIC DNA]</scope>
    <source>
        <strain evidence="2 3">CBS 175.51</strain>
    </source>
</reference>
<evidence type="ECO:0000313" key="2">
    <source>
        <dbReference type="EMBL" id="KAF5310392.1"/>
    </source>
</evidence>